<evidence type="ECO:0000259" key="2">
    <source>
        <dbReference type="Pfam" id="PF01757"/>
    </source>
</evidence>
<feature type="transmembrane region" description="Helical" evidence="1">
    <location>
        <begin position="7"/>
        <end position="25"/>
    </location>
</feature>
<dbReference type="Pfam" id="PF19040">
    <property type="entry name" value="SGNH"/>
    <property type="match status" value="1"/>
</dbReference>
<feature type="domain" description="SGNH" evidence="3">
    <location>
        <begin position="391"/>
        <end position="613"/>
    </location>
</feature>
<dbReference type="EC" id="2.3.1.-" evidence="4"/>
<feature type="transmembrane region" description="Helical" evidence="1">
    <location>
        <begin position="166"/>
        <end position="184"/>
    </location>
</feature>
<feature type="transmembrane region" description="Helical" evidence="1">
    <location>
        <begin position="222"/>
        <end position="241"/>
    </location>
</feature>
<evidence type="ECO:0000313" key="4">
    <source>
        <dbReference type="EMBL" id="MEN5376679.1"/>
    </source>
</evidence>
<name>A0ABV0BPF1_9SPHI</name>
<feature type="transmembrane region" description="Helical" evidence="1">
    <location>
        <begin position="307"/>
        <end position="329"/>
    </location>
</feature>
<feature type="transmembrane region" description="Helical" evidence="1">
    <location>
        <begin position="131"/>
        <end position="154"/>
    </location>
</feature>
<comment type="caution">
    <text evidence="4">The sequence shown here is derived from an EMBL/GenBank/DDBJ whole genome shotgun (WGS) entry which is preliminary data.</text>
</comment>
<keyword evidence="5" id="KW-1185">Reference proteome</keyword>
<evidence type="ECO:0000259" key="3">
    <source>
        <dbReference type="Pfam" id="PF19040"/>
    </source>
</evidence>
<evidence type="ECO:0000313" key="5">
    <source>
        <dbReference type="Proteomes" id="UP001409291"/>
    </source>
</evidence>
<protein>
    <submittedName>
        <fullName evidence="4">Acyltransferase family protein</fullName>
        <ecNumber evidence="4">2.3.1.-</ecNumber>
    </submittedName>
</protein>
<keyword evidence="4" id="KW-0808">Transferase</keyword>
<dbReference type="SUPFAM" id="SSF52266">
    <property type="entry name" value="SGNH hydrolase"/>
    <property type="match status" value="1"/>
</dbReference>
<dbReference type="PANTHER" id="PTHR23028:SF53">
    <property type="entry name" value="ACYL_TRANSF_3 DOMAIN-CONTAINING PROTEIN"/>
    <property type="match status" value="1"/>
</dbReference>
<keyword evidence="1" id="KW-0472">Membrane</keyword>
<dbReference type="EMBL" id="JBDJNQ010000002">
    <property type="protein sequence ID" value="MEN5376679.1"/>
    <property type="molecule type" value="Genomic_DNA"/>
</dbReference>
<dbReference type="GO" id="GO:0016746">
    <property type="term" value="F:acyltransferase activity"/>
    <property type="evidence" value="ECO:0007669"/>
    <property type="project" value="UniProtKB-KW"/>
</dbReference>
<dbReference type="Proteomes" id="UP001409291">
    <property type="component" value="Unassembled WGS sequence"/>
</dbReference>
<feature type="transmembrane region" description="Helical" evidence="1">
    <location>
        <begin position="72"/>
        <end position="92"/>
    </location>
</feature>
<organism evidence="4 5">
    <name type="scientific">Sphingobacterium kitahiroshimense</name>
    <dbReference type="NCBI Taxonomy" id="470446"/>
    <lineage>
        <taxon>Bacteria</taxon>
        <taxon>Pseudomonadati</taxon>
        <taxon>Bacteroidota</taxon>
        <taxon>Sphingobacteriia</taxon>
        <taxon>Sphingobacteriales</taxon>
        <taxon>Sphingobacteriaceae</taxon>
        <taxon>Sphingobacterium</taxon>
    </lineage>
</organism>
<feature type="transmembrane region" description="Helical" evidence="1">
    <location>
        <begin position="336"/>
        <end position="358"/>
    </location>
</feature>
<dbReference type="PANTHER" id="PTHR23028">
    <property type="entry name" value="ACETYLTRANSFERASE"/>
    <property type="match status" value="1"/>
</dbReference>
<dbReference type="InterPro" id="IPR043968">
    <property type="entry name" value="SGNH"/>
</dbReference>
<dbReference type="Pfam" id="PF01757">
    <property type="entry name" value="Acyl_transf_3"/>
    <property type="match status" value="1"/>
</dbReference>
<dbReference type="InterPro" id="IPR002656">
    <property type="entry name" value="Acyl_transf_3_dom"/>
</dbReference>
<feature type="transmembrane region" description="Helical" evidence="1">
    <location>
        <begin position="31"/>
        <end position="51"/>
    </location>
</feature>
<sequence length="620" mass="73257">MTFRYDIGLLRAIAVCFVLLFHYNFPFFEGGYIGVDIFFVISGFLMTKIILTDIKGDRFSYFSFIERRIRRIVPALLGVSVVMLLLLPLLYFDVDLKLNAKYIALSLAFMSNIYYGSLSGDYFSPDAQDNLFLHSWSLAVEWQFYIIYPLALWILKDRYLHHLKQFRFILIVLTVLSLSLWLGMGSRSSWAFYLMPTRIWEFLIGGLAFLYSQELKERLKPFLTALTIMSLVLMLVSALFIRANHTWSSTLVVIPVLATAILLAIDHQLVWFQNSGIQFLGKISYSLYLWHWPFYVLYRKFDFLMQWRYSILIPFFLSFIFAILSFYLFERKKNIFGAKILTISGCVVALLATMLFVFPKHTLWDKIRLVDNQYVNYFQQDEHQHLNPCNCYITRSPNYNTYDKEECLKIDVGKENILLIGDSHAAQLSTAFRNALKVDQHLLEMSLSLTFPFPDSKGYDKSVQLWKYFYTEFLPKNENKINKVFISVHWLMNTYEEMNYTPKEIKQGLSHMIALFDSYGLQYYFIGQTELYRVPYRQIALKKMFNPTLDEQQFILYEGQQVNEFLKRIIPEQHYIDIYKHGEIEHNSQEMGMSYMFDKHHLSPFGASQVVDYLLRKEYL</sequence>
<dbReference type="RefSeq" id="WP_346580869.1">
    <property type="nucleotide sequence ID" value="NZ_JBDJNQ010000002.1"/>
</dbReference>
<keyword evidence="4" id="KW-0012">Acyltransferase</keyword>
<proteinExistence type="predicted"/>
<accession>A0ABV0BPF1</accession>
<reference evidence="4 5" key="1">
    <citation type="submission" date="2024-04" db="EMBL/GenBank/DDBJ databases">
        <title>WGS of bacteria from Torrens River.</title>
        <authorList>
            <person name="Wyrsch E.R."/>
            <person name="Drigo B."/>
        </authorList>
    </citation>
    <scope>NUCLEOTIDE SEQUENCE [LARGE SCALE GENOMIC DNA]</scope>
    <source>
        <strain evidence="4 5">TWI391</strain>
    </source>
</reference>
<feature type="domain" description="Acyltransferase 3" evidence="2">
    <location>
        <begin position="5"/>
        <end position="327"/>
    </location>
</feature>
<feature type="transmembrane region" description="Helical" evidence="1">
    <location>
        <begin position="277"/>
        <end position="295"/>
    </location>
</feature>
<dbReference type="InterPro" id="IPR050879">
    <property type="entry name" value="Acyltransferase_3"/>
</dbReference>
<keyword evidence="1" id="KW-0812">Transmembrane</keyword>
<evidence type="ECO:0000256" key="1">
    <source>
        <dbReference type="SAM" id="Phobius"/>
    </source>
</evidence>
<gene>
    <name evidence="4" type="ORF">ABE541_05330</name>
</gene>
<keyword evidence="1" id="KW-1133">Transmembrane helix</keyword>
<feature type="transmembrane region" description="Helical" evidence="1">
    <location>
        <begin position="247"/>
        <end position="265"/>
    </location>
</feature>
<feature type="transmembrane region" description="Helical" evidence="1">
    <location>
        <begin position="190"/>
        <end position="210"/>
    </location>
</feature>